<dbReference type="OMA" id="IINCVRC"/>
<keyword evidence="4" id="KW-1185">Reference proteome</keyword>
<proteinExistence type="predicted"/>
<evidence type="ECO:0000256" key="2">
    <source>
        <dbReference type="SAM" id="SignalP"/>
    </source>
</evidence>
<dbReference type="Proteomes" id="UP000024404">
    <property type="component" value="Unassembled WGS sequence"/>
</dbReference>
<keyword evidence="1" id="KW-1133">Transmembrane helix</keyword>
<keyword evidence="1" id="KW-0812">Transmembrane</keyword>
<dbReference type="AlphaFoldDB" id="A0A8R1TLL6"/>
<reference evidence="3" key="2">
    <citation type="submission" date="2022-06" db="UniProtKB">
        <authorList>
            <consortium name="EnsemblMetazoa"/>
        </authorList>
    </citation>
    <scope>IDENTIFICATION</scope>
</reference>
<dbReference type="PANTHER" id="PTHR34149:SF2">
    <property type="entry name" value="PROTEIN CBG11905"/>
    <property type="match status" value="1"/>
</dbReference>
<feature type="transmembrane region" description="Helical" evidence="1">
    <location>
        <begin position="77"/>
        <end position="98"/>
    </location>
</feature>
<reference evidence="4" key="1">
    <citation type="submission" date="2013-10" db="EMBL/GenBank/DDBJ databases">
        <title>Genome sequencing of Onchocerca volvulus.</title>
        <authorList>
            <person name="Cotton J."/>
            <person name="Tsai J."/>
            <person name="Stanley E."/>
            <person name="Tracey A."/>
            <person name="Holroyd N."/>
            <person name="Lustigman S."/>
            <person name="Berriman M."/>
        </authorList>
    </citation>
    <scope>NUCLEOTIDE SEQUENCE</scope>
</reference>
<sequence length="104" mass="11716">MIHCVYLLCLASVITAVTTYSDDSDESKSIKIFELKKSSLACPIIVVGEQCPEETILYYFRCCGDLNTSCCFRLQEWVIAVLVLTVILFIASMVVNFIRCLFCP</sequence>
<dbReference type="Pfam" id="PF10853">
    <property type="entry name" value="DUF2650"/>
    <property type="match status" value="1"/>
</dbReference>
<feature type="signal peptide" evidence="2">
    <location>
        <begin position="1"/>
        <end position="16"/>
    </location>
</feature>
<keyword evidence="1" id="KW-0472">Membrane</keyword>
<dbReference type="InterPro" id="IPR022559">
    <property type="entry name" value="SUP-1-like"/>
</dbReference>
<feature type="chain" id="PRO_5035715573" evidence="2">
    <location>
        <begin position="17"/>
        <end position="104"/>
    </location>
</feature>
<evidence type="ECO:0000256" key="1">
    <source>
        <dbReference type="SAM" id="Phobius"/>
    </source>
</evidence>
<protein>
    <submittedName>
        <fullName evidence="3">Uncharacterized protein</fullName>
    </submittedName>
</protein>
<dbReference type="EMBL" id="CMVM020000016">
    <property type="status" value="NOT_ANNOTATED_CDS"/>
    <property type="molecule type" value="Genomic_DNA"/>
</dbReference>
<evidence type="ECO:0000313" key="4">
    <source>
        <dbReference type="Proteomes" id="UP000024404"/>
    </source>
</evidence>
<dbReference type="PANTHER" id="PTHR34149">
    <property type="entry name" value="PROTEIN CBG11905-RELATED"/>
    <property type="match status" value="1"/>
</dbReference>
<evidence type="ECO:0000313" key="3">
    <source>
        <dbReference type="EnsemblMetazoa" id="OVOC11944.1"/>
    </source>
</evidence>
<dbReference type="EnsemblMetazoa" id="OVOC11944.1">
    <property type="protein sequence ID" value="OVOC11944.1"/>
    <property type="gene ID" value="WBGene00248753"/>
</dbReference>
<accession>A0A8R1TLL6</accession>
<organism evidence="3 4">
    <name type="scientific">Onchocerca volvulus</name>
    <dbReference type="NCBI Taxonomy" id="6282"/>
    <lineage>
        <taxon>Eukaryota</taxon>
        <taxon>Metazoa</taxon>
        <taxon>Ecdysozoa</taxon>
        <taxon>Nematoda</taxon>
        <taxon>Chromadorea</taxon>
        <taxon>Rhabditida</taxon>
        <taxon>Spirurina</taxon>
        <taxon>Spiruromorpha</taxon>
        <taxon>Filarioidea</taxon>
        <taxon>Onchocercidae</taxon>
        <taxon>Onchocerca</taxon>
    </lineage>
</organism>
<name>A0A8R1TLL6_ONCVO</name>
<keyword evidence="2" id="KW-0732">Signal</keyword>